<dbReference type="InterPro" id="IPR007110">
    <property type="entry name" value="Ig-like_dom"/>
</dbReference>
<dbReference type="AlphaFoldDB" id="A0AAD1TI22"/>
<dbReference type="PANTHER" id="PTHR23277:SF11">
    <property type="entry name" value="NECTIN-4"/>
    <property type="match status" value="1"/>
</dbReference>
<dbReference type="InterPro" id="IPR003599">
    <property type="entry name" value="Ig_sub"/>
</dbReference>
<feature type="domain" description="Ig-like" evidence="14">
    <location>
        <begin position="150"/>
        <end position="239"/>
    </location>
</feature>
<keyword evidence="7 12" id="KW-1133">Transmembrane helix</keyword>
<feature type="chain" id="PRO_5042283926" evidence="13">
    <location>
        <begin position="36"/>
        <end position="536"/>
    </location>
</feature>
<keyword evidence="5" id="KW-0677">Repeat</keyword>
<evidence type="ECO:0000256" key="9">
    <source>
        <dbReference type="ARBA" id="ARBA00023157"/>
    </source>
</evidence>
<feature type="region of interest" description="Disordered" evidence="11">
    <location>
        <begin position="390"/>
        <end position="491"/>
    </location>
</feature>
<comment type="similarity">
    <text evidence="2">Belongs to the nectin family.</text>
</comment>
<evidence type="ECO:0000256" key="11">
    <source>
        <dbReference type="SAM" id="MobiDB-lite"/>
    </source>
</evidence>
<evidence type="ECO:0000313" key="15">
    <source>
        <dbReference type="EMBL" id="CAH2327610.1"/>
    </source>
</evidence>
<keyword evidence="3 12" id="KW-0812">Transmembrane</keyword>
<dbReference type="GO" id="GO:0007157">
    <property type="term" value="P:heterophilic cell-cell adhesion via plasma membrane cell adhesion molecules"/>
    <property type="evidence" value="ECO:0007669"/>
    <property type="project" value="TreeGrafter"/>
</dbReference>
<dbReference type="InterPro" id="IPR013162">
    <property type="entry name" value="CD80_C2-set"/>
</dbReference>
<dbReference type="SMART" id="SM00409">
    <property type="entry name" value="IG"/>
    <property type="match status" value="2"/>
</dbReference>
<evidence type="ECO:0000259" key="14">
    <source>
        <dbReference type="PROSITE" id="PS50835"/>
    </source>
</evidence>
<dbReference type="InterPro" id="IPR013106">
    <property type="entry name" value="Ig_V-set"/>
</dbReference>
<dbReference type="Pfam" id="PF13927">
    <property type="entry name" value="Ig_3"/>
    <property type="match status" value="1"/>
</dbReference>
<keyword evidence="6" id="KW-0130">Cell adhesion</keyword>
<name>A0AAD1TI22_PELCU</name>
<feature type="signal peptide" evidence="13">
    <location>
        <begin position="1"/>
        <end position="35"/>
    </location>
</feature>
<dbReference type="SUPFAM" id="SSF48726">
    <property type="entry name" value="Immunoglobulin"/>
    <property type="match status" value="2"/>
</dbReference>
<evidence type="ECO:0000256" key="12">
    <source>
        <dbReference type="SAM" id="Phobius"/>
    </source>
</evidence>
<evidence type="ECO:0000313" key="16">
    <source>
        <dbReference type="Proteomes" id="UP001295444"/>
    </source>
</evidence>
<reference evidence="15" key="1">
    <citation type="submission" date="2022-03" db="EMBL/GenBank/DDBJ databases">
        <authorList>
            <person name="Alioto T."/>
            <person name="Alioto T."/>
            <person name="Gomez Garrido J."/>
        </authorList>
    </citation>
    <scope>NUCLEOTIDE SEQUENCE</scope>
</reference>
<comment type="subcellular location">
    <subcellularLocation>
        <location evidence="1">Membrane</location>
        <topology evidence="1">Single-pass membrane protein</topology>
    </subcellularLocation>
</comment>
<evidence type="ECO:0000256" key="8">
    <source>
        <dbReference type="ARBA" id="ARBA00023136"/>
    </source>
</evidence>
<proteinExistence type="inferred from homology"/>
<evidence type="ECO:0000256" key="13">
    <source>
        <dbReference type="SAM" id="SignalP"/>
    </source>
</evidence>
<keyword evidence="10" id="KW-0325">Glycoprotein</keyword>
<dbReference type="SMART" id="SM00408">
    <property type="entry name" value="IGc2"/>
    <property type="match status" value="2"/>
</dbReference>
<dbReference type="Pfam" id="PF07686">
    <property type="entry name" value="V-set"/>
    <property type="match status" value="1"/>
</dbReference>
<keyword evidence="4 13" id="KW-0732">Signal</keyword>
<dbReference type="Pfam" id="PF08205">
    <property type="entry name" value="C2-set_2"/>
    <property type="match status" value="1"/>
</dbReference>
<keyword evidence="9" id="KW-1015">Disulfide bond</keyword>
<protein>
    <submittedName>
        <fullName evidence="15">Nectin-4</fullName>
    </submittedName>
</protein>
<dbReference type="GO" id="GO:0007156">
    <property type="term" value="P:homophilic cell adhesion via plasma membrane adhesion molecules"/>
    <property type="evidence" value="ECO:0007669"/>
    <property type="project" value="TreeGrafter"/>
</dbReference>
<evidence type="ECO:0000256" key="3">
    <source>
        <dbReference type="ARBA" id="ARBA00022692"/>
    </source>
</evidence>
<feature type="compositionally biased region" description="Low complexity" evidence="11">
    <location>
        <begin position="447"/>
        <end position="461"/>
    </location>
</feature>
<accession>A0AAD1TI22</accession>
<feature type="domain" description="Ig-like" evidence="14">
    <location>
        <begin position="262"/>
        <end position="332"/>
    </location>
</feature>
<feature type="compositionally biased region" description="Acidic residues" evidence="11">
    <location>
        <begin position="465"/>
        <end position="482"/>
    </location>
</feature>
<evidence type="ECO:0000256" key="2">
    <source>
        <dbReference type="ARBA" id="ARBA00007810"/>
    </source>
</evidence>
<gene>
    <name evidence="15" type="ORF">PECUL_23A018677</name>
</gene>
<evidence type="ECO:0000256" key="4">
    <source>
        <dbReference type="ARBA" id="ARBA00022729"/>
    </source>
</evidence>
<evidence type="ECO:0000256" key="10">
    <source>
        <dbReference type="ARBA" id="ARBA00023180"/>
    </source>
</evidence>
<dbReference type="InterPro" id="IPR036179">
    <property type="entry name" value="Ig-like_dom_sf"/>
</dbReference>
<feature type="compositionally biased region" description="Polar residues" evidence="11">
    <location>
        <begin position="400"/>
        <end position="409"/>
    </location>
</feature>
<dbReference type="GO" id="GO:0005912">
    <property type="term" value="C:adherens junction"/>
    <property type="evidence" value="ECO:0007669"/>
    <property type="project" value="TreeGrafter"/>
</dbReference>
<dbReference type="InterPro" id="IPR051427">
    <property type="entry name" value="Nectin/Nectin-like"/>
</dbReference>
<dbReference type="PANTHER" id="PTHR23277">
    <property type="entry name" value="NECTIN-RELATED"/>
    <property type="match status" value="1"/>
</dbReference>
<dbReference type="EMBL" id="OW240924">
    <property type="protein sequence ID" value="CAH2327610.1"/>
    <property type="molecule type" value="Genomic_DNA"/>
</dbReference>
<dbReference type="InterPro" id="IPR013783">
    <property type="entry name" value="Ig-like_fold"/>
</dbReference>
<dbReference type="PROSITE" id="PS50835">
    <property type="entry name" value="IG_LIKE"/>
    <property type="match status" value="3"/>
</dbReference>
<evidence type="ECO:0000256" key="7">
    <source>
        <dbReference type="ARBA" id="ARBA00022989"/>
    </source>
</evidence>
<sequence>MPRAHRDSPAAGGMRWHWLWLKALLVVQFSADSLAGIVQTKSTTAVLGADVVLSCYYQAKSDEKVTQVVWSKKVPNGQNIQIAILNPEFGAYISDLYSGRIKENAPLLPQNGTITMKNAVQADEGLYQCLVNTFPDGNFEGELTLKVLVPPLPTLIEGPPLVEGDGKTQAASCTAEGNPAPILFWETEVRGTNTTRKTTHPRSESVTSEFFVVPTRSMNGKTLTCVVYHPGFEREKRIKHIIGIKYLGDVTIKGHEEGWFAGKDDAVLKCLCEGNPTPEYKWSRVNHSMPNAVKAEGNSLIFQNPLSGEDAGVYICHVSNGISSRTSSATVSISESEPRKVDVVSVSLVTVGVVTALLLVILVITVLLVNRHHKRRTKRLSEKIEELSTLSREASRRRLNSTSASTDTKMQLEESMHLRSGNHPDSLRDPSISSMMGEELDRRSYSTLTTVRETETQTELLSTVPDEDVKEENEDVTDQEEVPQDRDTDQDERYVTVTGNQPFIKQGMAHFYQENGTLRAKPTANGIYINGRGHLV</sequence>
<dbReference type="Gene3D" id="2.60.40.10">
    <property type="entry name" value="Immunoglobulins"/>
    <property type="match status" value="3"/>
</dbReference>
<dbReference type="GO" id="GO:0016020">
    <property type="term" value="C:membrane"/>
    <property type="evidence" value="ECO:0007669"/>
    <property type="project" value="UniProtKB-SubCell"/>
</dbReference>
<evidence type="ECO:0000256" key="5">
    <source>
        <dbReference type="ARBA" id="ARBA00022737"/>
    </source>
</evidence>
<keyword evidence="16" id="KW-1185">Reference proteome</keyword>
<evidence type="ECO:0000256" key="6">
    <source>
        <dbReference type="ARBA" id="ARBA00022889"/>
    </source>
</evidence>
<dbReference type="InterPro" id="IPR003598">
    <property type="entry name" value="Ig_sub2"/>
</dbReference>
<dbReference type="CDD" id="cd00096">
    <property type="entry name" value="Ig"/>
    <property type="match status" value="1"/>
</dbReference>
<evidence type="ECO:0000256" key="1">
    <source>
        <dbReference type="ARBA" id="ARBA00004167"/>
    </source>
</evidence>
<organism evidence="15 16">
    <name type="scientific">Pelobates cultripes</name>
    <name type="common">Western spadefoot toad</name>
    <dbReference type="NCBI Taxonomy" id="61616"/>
    <lineage>
        <taxon>Eukaryota</taxon>
        <taxon>Metazoa</taxon>
        <taxon>Chordata</taxon>
        <taxon>Craniata</taxon>
        <taxon>Vertebrata</taxon>
        <taxon>Euteleostomi</taxon>
        <taxon>Amphibia</taxon>
        <taxon>Batrachia</taxon>
        <taxon>Anura</taxon>
        <taxon>Pelobatoidea</taxon>
        <taxon>Pelobatidae</taxon>
        <taxon>Pelobates</taxon>
    </lineage>
</organism>
<keyword evidence="8 12" id="KW-0472">Membrane</keyword>
<feature type="transmembrane region" description="Helical" evidence="12">
    <location>
        <begin position="343"/>
        <end position="369"/>
    </location>
</feature>
<dbReference type="Proteomes" id="UP001295444">
    <property type="component" value="Chromosome 13"/>
</dbReference>
<feature type="domain" description="Ig-like" evidence="14">
    <location>
        <begin position="48"/>
        <end position="146"/>
    </location>
</feature>